<dbReference type="SUPFAM" id="SSF56801">
    <property type="entry name" value="Acetyl-CoA synthetase-like"/>
    <property type="match status" value="1"/>
</dbReference>
<evidence type="ECO:0000256" key="2">
    <source>
        <dbReference type="ARBA" id="ARBA00022840"/>
    </source>
</evidence>
<dbReference type="InterPro" id="IPR000873">
    <property type="entry name" value="AMP-dep_synth/lig_dom"/>
</dbReference>
<name>A0ABZ1W5B9_9ACTN</name>
<proteinExistence type="predicted"/>
<protein>
    <submittedName>
        <fullName evidence="4">AMP-dependent synthetase/ligase</fullName>
    </submittedName>
</protein>
<evidence type="ECO:0000259" key="3">
    <source>
        <dbReference type="Pfam" id="PF00501"/>
    </source>
</evidence>
<dbReference type="Pfam" id="PF23562">
    <property type="entry name" value="AMP-binding_C_3"/>
    <property type="match status" value="1"/>
</dbReference>
<dbReference type="Gene3D" id="3.40.50.12780">
    <property type="entry name" value="N-terminal domain of ligase-like"/>
    <property type="match status" value="1"/>
</dbReference>
<keyword evidence="1" id="KW-0547">Nucleotide-binding</keyword>
<organism evidence="4 5">
    <name type="scientific">Kitasatospora herbaricolor</name>
    <dbReference type="NCBI Taxonomy" id="68217"/>
    <lineage>
        <taxon>Bacteria</taxon>
        <taxon>Bacillati</taxon>
        <taxon>Actinomycetota</taxon>
        <taxon>Actinomycetes</taxon>
        <taxon>Kitasatosporales</taxon>
        <taxon>Streptomycetaceae</taxon>
        <taxon>Kitasatospora</taxon>
    </lineage>
</organism>
<dbReference type="PANTHER" id="PTHR43272:SF33">
    <property type="entry name" value="AMP-BINDING DOMAIN-CONTAINING PROTEIN-RELATED"/>
    <property type="match status" value="1"/>
</dbReference>
<keyword evidence="2" id="KW-0067">ATP-binding</keyword>
<accession>A0ABZ1W5B9</accession>
<feature type="domain" description="AMP-dependent synthetase/ligase" evidence="3">
    <location>
        <begin position="52"/>
        <end position="467"/>
    </location>
</feature>
<dbReference type="PROSITE" id="PS00455">
    <property type="entry name" value="AMP_BINDING"/>
    <property type="match status" value="1"/>
</dbReference>
<keyword evidence="5" id="KW-1185">Reference proteome</keyword>
<dbReference type="InterPro" id="IPR020845">
    <property type="entry name" value="AMP-binding_CS"/>
</dbReference>
<evidence type="ECO:0000313" key="4">
    <source>
        <dbReference type="EMBL" id="WUS56023.1"/>
    </source>
</evidence>
<evidence type="ECO:0000313" key="5">
    <source>
        <dbReference type="Proteomes" id="UP001432014"/>
    </source>
</evidence>
<dbReference type="Proteomes" id="UP001432014">
    <property type="component" value="Chromosome"/>
</dbReference>
<dbReference type="PANTHER" id="PTHR43272">
    <property type="entry name" value="LONG-CHAIN-FATTY-ACID--COA LIGASE"/>
    <property type="match status" value="1"/>
</dbReference>
<sequence>MGIPLTRARRTDRLRAAAVVEVTREGPVVVEARRPHLVPASRRGSLSDLPHRNAAEAPDAVVLSRRTAAGDWTDVTAAAFAAEVSAAAKGLIAAGIAPGDRIALMARTCYEWTLLDFAAWACGAAVVPVYPSAAAEQAEWILRDSGAVAVVAEDAACALVLGEALAAMRATGTAEPVLWRLDQGAVAELAARGATVPDGELAHRRALQTPATEATVIYTSGTTGRPKGCPLTHGNFLDEAANCHALLHPVFEAVSDEPAATLLFLPLAHVLGRMIQVACVHARIRIGHSPSLKPAELRPDLAGFGATFLVGVPYLFEKIHQLGRVEAERRRAGRVYDNAVRAAVRYGRAELAALAGEGPRPPLRERAAHRLYDLLVYRKVRAALGGRVRYAISGGSSLAPELLLFFAGAGVLVYEGYGLTETTGPSTVNPPLGPRPGTVGQPVPGSAVRIAPDGEVLLSGSQVFAGYRGPGGRAALTDGWFATGDLGRLDEDGYLTVTGRKKEILVTSGGKNVSPAPMEDRLRAHPLIGQCLVVGDGRAYIGALVTLDTEAVEQHLAHLPADVRRAAPATTSDGRLNGQLSSAVPLHPTLLAAVERAVLAVNTSVSRAESIRRVRIVAGDFTEERGLLTPSLKVKRQAVLAAYREDVARLYG</sequence>
<dbReference type="EMBL" id="CP108482">
    <property type="protein sequence ID" value="WUS56023.1"/>
    <property type="molecule type" value="Genomic_DNA"/>
</dbReference>
<gene>
    <name evidence="4" type="ORF">OG469_11115</name>
</gene>
<dbReference type="InterPro" id="IPR042099">
    <property type="entry name" value="ANL_N_sf"/>
</dbReference>
<reference evidence="4 5" key="1">
    <citation type="submission" date="2022-10" db="EMBL/GenBank/DDBJ databases">
        <title>The complete genomes of actinobacterial strains from the NBC collection.</title>
        <authorList>
            <person name="Joergensen T.S."/>
            <person name="Alvarez Arevalo M."/>
            <person name="Sterndorff E.B."/>
            <person name="Faurdal D."/>
            <person name="Vuksanovic O."/>
            <person name="Mourched A.-S."/>
            <person name="Charusanti P."/>
            <person name="Shaw S."/>
            <person name="Blin K."/>
            <person name="Weber T."/>
        </authorList>
    </citation>
    <scope>NUCLEOTIDE SEQUENCE [LARGE SCALE GENOMIC DNA]</scope>
    <source>
        <strain evidence="4 5">NBC_01247</strain>
    </source>
</reference>
<dbReference type="Pfam" id="PF00501">
    <property type="entry name" value="AMP-binding"/>
    <property type="match status" value="1"/>
</dbReference>
<dbReference type="RefSeq" id="WP_329499361.1">
    <property type="nucleotide sequence ID" value="NZ_CP108460.1"/>
</dbReference>
<evidence type="ECO:0000256" key="1">
    <source>
        <dbReference type="ARBA" id="ARBA00022741"/>
    </source>
</evidence>
<dbReference type="CDD" id="cd05907">
    <property type="entry name" value="VL_LC_FACS_like"/>
    <property type="match status" value="1"/>
</dbReference>